<dbReference type="AlphaFoldDB" id="A0AAD1RHB5"/>
<dbReference type="PANTHER" id="PTHR14514">
    <property type="entry name" value="PKA ANCHORING PROTEIN"/>
    <property type="match status" value="1"/>
</dbReference>
<evidence type="ECO:0000256" key="5">
    <source>
        <dbReference type="SAM" id="MobiDB-lite"/>
    </source>
</evidence>
<keyword evidence="7" id="KW-1185">Reference proteome</keyword>
<proteinExistence type="predicted"/>
<evidence type="ECO:0000313" key="6">
    <source>
        <dbReference type="EMBL" id="CAH2253789.1"/>
    </source>
</evidence>
<organism evidence="6 7">
    <name type="scientific">Pelobates cultripes</name>
    <name type="common">Western spadefoot toad</name>
    <dbReference type="NCBI Taxonomy" id="61616"/>
    <lineage>
        <taxon>Eukaryota</taxon>
        <taxon>Metazoa</taxon>
        <taxon>Chordata</taxon>
        <taxon>Craniata</taxon>
        <taxon>Vertebrata</taxon>
        <taxon>Euteleostomi</taxon>
        <taxon>Amphibia</taxon>
        <taxon>Batrachia</taxon>
        <taxon>Anura</taxon>
        <taxon>Pelobatoidea</taxon>
        <taxon>Pelobatidae</taxon>
        <taxon>Pelobates</taxon>
    </lineage>
</organism>
<name>A0AAD1RHB5_PELCU</name>
<evidence type="ECO:0000256" key="2">
    <source>
        <dbReference type="ARBA" id="ARBA00022553"/>
    </source>
</evidence>
<evidence type="ECO:0000256" key="4">
    <source>
        <dbReference type="ARBA" id="ARBA00023136"/>
    </source>
</evidence>
<evidence type="ECO:0000313" key="7">
    <source>
        <dbReference type="Proteomes" id="UP001295444"/>
    </source>
</evidence>
<evidence type="ECO:0000256" key="1">
    <source>
        <dbReference type="ARBA" id="ARBA00004308"/>
    </source>
</evidence>
<gene>
    <name evidence="6" type="ORF">PECUL_23A044528</name>
</gene>
<dbReference type="SUPFAM" id="SSF46966">
    <property type="entry name" value="Spectrin repeat"/>
    <property type="match status" value="1"/>
</dbReference>
<dbReference type="PANTHER" id="PTHR14514:SF2">
    <property type="entry name" value="A-KINASE ANCHOR PROTEIN 6"/>
    <property type="match status" value="1"/>
</dbReference>
<keyword evidence="2" id="KW-0597">Phosphoprotein</keyword>
<accession>A0AAD1RHB5</accession>
<feature type="region of interest" description="Disordered" evidence="5">
    <location>
        <begin position="1"/>
        <end position="49"/>
    </location>
</feature>
<keyword evidence="3" id="KW-0677">Repeat</keyword>
<dbReference type="Gene3D" id="1.20.58.60">
    <property type="match status" value="1"/>
</dbReference>
<dbReference type="Proteomes" id="UP001295444">
    <property type="component" value="Chromosome 02"/>
</dbReference>
<evidence type="ECO:0000256" key="3">
    <source>
        <dbReference type="ARBA" id="ARBA00022737"/>
    </source>
</evidence>
<sequence>MNLKGEKTTFSPHPSGYLIDTASQPSLSMRSTLSGTSDSLDDPDEDRARPRTFLHSSWTSHGISTSQIHHNPYIGAHKSVYPSFSKSKESEQSLRKSRFQDQYWAYAIPDTLPPCPDRKSPHWDPNKEYQDLLDYTYPMHPKYHISKESEDTDSDPFFNDSGIDLDSYNISCDNKLNSTSMPYQEHKQKRERYSRTNLLSSPYAFSTPFKTPVYQRLHNPSESSNEMSFEEHIPCANKSDLVKESRYDYLPKYTMFESTFFTTNSVPRGNVEKSSCFIPTSKILLPHKDVDSDEEYMRLPSNLKELESLATHLKDLSLSASETRYSEYVQDGDSRPHWQSFGNTEDLHELKKGGEYEHGSYRGQSLILDESSIPHAFPDISGCSPMQTVQEAKTLIQSIQKFCLDLEKLIQWLYGVAETVNNWIAPKPDVESIQTALSHYLKFKKDIAEHQGLAETVVKNGELLLKYMSVNSSVLKDTLVLISKQPGELEKHSERLYASVLKAMDTVTDDSLGRNSNLKNVSMEMELS</sequence>
<feature type="compositionally biased region" description="Polar residues" evidence="5">
    <location>
        <begin position="21"/>
        <end position="30"/>
    </location>
</feature>
<protein>
    <submittedName>
        <fullName evidence="6">Centrosomal of 68 kDa isoform X1</fullName>
    </submittedName>
</protein>
<dbReference type="EMBL" id="OW240913">
    <property type="protein sequence ID" value="CAH2253789.1"/>
    <property type="molecule type" value="Genomic_DNA"/>
</dbReference>
<comment type="subcellular location">
    <subcellularLocation>
        <location evidence="1">Endomembrane system</location>
    </subcellularLocation>
</comment>
<reference evidence="6" key="1">
    <citation type="submission" date="2022-03" db="EMBL/GenBank/DDBJ databases">
        <authorList>
            <person name="Alioto T."/>
            <person name="Alioto T."/>
            <person name="Gomez Garrido J."/>
        </authorList>
    </citation>
    <scope>NUCLEOTIDE SEQUENCE</scope>
</reference>
<keyword evidence="4" id="KW-0472">Membrane</keyword>